<evidence type="ECO:0000313" key="3">
    <source>
        <dbReference type="EMBL" id="RAH98189.1"/>
    </source>
</evidence>
<gene>
    <name evidence="3" type="ORF">DLJ53_26080</name>
</gene>
<dbReference type="Proteomes" id="UP000249590">
    <property type="component" value="Unassembled WGS sequence"/>
</dbReference>
<keyword evidence="3" id="KW-0808">Transferase</keyword>
<protein>
    <recommendedName>
        <fullName evidence="1">glutathione-specific gamma-glutamylcyclotransferase</fullName>
        <ecNumber evidence="1">4.3.2.7</ecNumber>
    </recommendedName>
</protein>
<dbReference type="InterPro" id="IPR006840">
    <property type="entry name" value="ChaC"/>
</dbReference>
<dbReference type="EMBL" id="QHHQ01000007">
    <property type="protein sequence ID" value="RAH98189.1"/>
    <property type="molecule type" value="Genomic_DNA"/>
</dbReference>
<dbReference type="RefSeq" id="WP_111350936.1">
    <property type="nucleotide sequence ID" value="NZ_JAIWKD010000005.1"/>
</dbReference>
<sequence>MSLFVFGYGSLMWRPGFEFEDKAFATVRGRHRRLCVYSWVHRGTQERPGLVMGLDRGGACRGIVYRVADERRDEVVAYLRAREQVTMVYLEVNVTAQIDDGSTVSALTYVVDRKHPQYAGRLSLDETYAQVHGAVGQSGPNDEYVLSTADLLTEAGIADPRLHTLAERLRQRDAA</sequence>
<dbReference type="Pfam" id="PF04752">
    <property type="entry name" value="ChaC"/>
    <property type="match status" value="1"/>
</dbReference>
<dbReference type="PANTHER" id="PTHR12192">
    <property type="entry name" value="CATION TRANSPORT PROTEIN CHAC-RELATED"/>
    <property type="match status" value="1"/>
</dbReference>
<accession>A0A8B2NNF4</accession>
<evidence type="ECO:0000313" key="4">
    <source>
        <dbReference type="Proteomes" id="UP000249590"/>
    </source>
</evidence>
<keyword evidence="4" id="KW-1185">Reference proteome</keyword>
<dbReference type="GO" id="GO:0016740">
    <property type="term" value="F:transferase activity"/>
    <property type="evidence" value="ECO:0007669"/>
    <property type="project" value="UniProtKB-KW"/>
</dbReference>
<dbReference type="GO" id="GO:0005737">
    <property type="term" value="C:cytoplasm"/>
    <property type="evidence" value="ECO:0007669"/>
    <property type="project" value="TreeGrafter"/>
</dbReference>
<dbReference type="GO" id="GO:0061928">
    <property type="term" value="F:glutathione specific gamma-glutamylcyclotransferase activity"/>
    <property type="evidence" value="ECO:0007669"/>
    <property type="project" value="UniProtKB-EC"/>
</dbReference>
<dbReference type="InterPro" id="IPR013024">
    <property type="entry name" value="GGCT-like"/>
</dbReference>
<organism evidence="3 4">
    <name type="scientific">Acuticoccus sediminis</name>
    <dbReference type="NCBI Taxonomy" id="2184697"/>
    <lineage>
        <taxon>Bacteria</taxon>
        <taxon>Pseudomonadati</taxon>
        <taxon>Pseudomonadota</taxon>
        <taxon>Alphaproteobacteria</taxon>
        <taxon>Hyphomicrobiales</taxon>
        <taxon>Amorphaceae</taxon>
        <taxon>Acuticoccus</taxon>
    </lineage>
</organism>
<reference evidence="3 4" key="1">
    <citation type="submission" date="2018-05" db="EMBL/GenBank/DDBJ databases">
        <title>Acuticoccus sediminis sp. nov., isolated from deep-sea sediment of Indian Ocean.</title>
        <authorList>
            <person name="Liu X."/>
            <person name="Lai Q."/>
            <person name="Du Y."/>
            <person name="Sun F."/>
            <person name="Zhang X."/>
            <person name="Wang S."/>
            <person name="Shao Z."/>
        </authorList>
    </citation>
    <scope>NUCLEOTIDE SEQUENCE [LARGE SCALE GENOMIC DNA]</scope>
    <source>
        <strain evidence="3 4">PTG4-2</strain>
    </source>
</reference>
<dbReference type="AlphaFoldDB" id="A0A8B2NNF4"/>
<dbReference type="EC" id="4.3.2.7" evidence="1"/>
<dbReference type="PANTHER" id="PTHR12192:SF2">
    <property type="entry name" value="GLUTATHIONE-SPECIFIC GAMMA-GLUTAMYLCYCLOTRANSFERASE 2"/>
    <property type="match status" value="1"/>
</dbReference>
<comment type="caution">
    <text evidence="3">The sequence shown here is derived from an EMBL/GenBank/DDBJ whole genome shotgun (WGS) entry which is preliminary data.</text>
</comment>
<evidence type="ECO:0000256" key="2">
    <source>
        <dbReference type="ARBA" id="ARBA00023239"/>
    </source>
</evidence>
<dbReference type="CDD" id="cd06661">
    <property type="entry name" value="GGCT_like"/>
    <property type="match status" value="1"/>
</dbReference>
<proteinExistence type="predicted"/>
<dbReference type="SUPFAM" id="SSF110857">
    <property type="entry name" value="Gamma-glutamyl cyclotransferase-like"/>
    <property type="match status" value="1"/>
</dbReference>
<dbReference type="OrthoDB" id="9795692at2"/>
<keyword evidence="2" id="KW-0456">Lyase</keyword>
<dbReference type="Gene3D" id="3.10.490.10">
    <property type="entry name" value="Gamma-glutamyl cyclotransferase-like"/>
    <property type="match status" value="1"/>
</dbReference>
<dbReference type="GO" id="GO:0006751">
    <property type="term" value="P:glutathione catabolic process"/>
    <property type="evidence" value="ECO:0007669"/>
    <property type="project" value="InterPro"/>
</dbReference>
<dbReference type="InterPro" id="IPR036568">
    <property type="entry name" value="GGCT-like_sf"/>
</dbReference>
<evidence type="ECO:0000256" key="1">
    <source>
        <dbReference type="ARBA" id="ARBA00012344"/>
    </source>
</evidence>
<name>A0A8B2NNF4_9HYPH</name>